<evidence type="ECO:0000313" key="3">
    <source>
        <dbReference type="EMBL" id="KAK2190736.1"/>
    </source>
</evidence>
<dbReference type="Proteomes" id="UP001209878">
    <property type="component" value="Unassembled WGS sequence"/>
</dbReference>
<protein>
    <submittedName>
        <fullName evidence="3">Uncharacterized protein</fullName>
    </submittedName>
</protein>
<accession>A0AAD9UIM5</accession>
<keyword evidence="2" id="KW-0472">Membrane</keyword>
<feature type="region of interest" description="Disordered" evidence="1">
    <location>
        <begin position="172"/>
        <end position="225"/>
    </location>
</feature>
<comment type="caution">
    <text evidence="3">The sequence shown here is derived from an EMBL/GenBank/DDBJ whole genome shotgun (WGS) entry which is preliminary data.</text>
</comment>
<evidence type="ECO:0000256" key="2">
    <source>
        <dbReference type="SAM" id="Phobius"/>
    </source>
</evidence>
<dbReference type="AlphaFoldDB" id="A0AAD9UIM5"/>
<evidence type="ECO:0000313" key="4">
    <source>
        <dbReference type="Proteomes" id="UP001209878"/>
    </source>
</evidence>
<evidence type="ECO:0000256" key="1">
    <source>
        <dbReference type="SAM" id="MobiDB-lite"/>
    </source>
</evidence>
<feature type="transmembrane region" description="Helical" evidence="2">
    <location>
        <begin position="246"/>
        <end position="269"/>
    </location>
</feature>
<feature type="compositionally biased region" description="Polar residues" evidence="1">
    <location>
        <begin position="321"/>
        <end position="334"/>
    </location>
</feature>
<name>A0AAD9UIM5_RIDPI</name>
<gene>
    <name evidence="3" type="ORF">NP493_71g03000</name>
</gene>
<organism evidence="3 4">
    <name type="scientific">Ridgeia piscesae</name>
    <name type="common">Tubeworm</name>
    <dbReference type="NCBI Taxonomy" id="27915"/>
    <lineage>
        <taxon>Eukaryota</taxon>
        <taxon>Metazoa</taxon>
        <taxon>Spiralia</taxon>
        <taxon>Lophotrochozoa</taxon>
        <taxon>Annelida</taxon>
        <taxon>Polychaeta</taxon>
        <taxon>Sedentaria</taxon>
        <taxon>Canalipalpata</taxon>
        <taxon>Sabellida</taxon>
        <taxon>Siboglinidae</taxon>
        <taxon>Ridgeia</taxon>
    </lineage>
</organism>
<proteinExistence type="predicted"/>
<feature type="compositionally biased region" description="Polar residues" evidence="1">
    <location>
        <begin position="205"/>
        <end position="224"/>
    </location>
</feature>
<feature type="compositionally biased region" description="Low complexity" evidence="1">
    <location>
        <begin position="172"/>
        <end position="196"/>
    </location>
</feature>
<keyword evidence="2" id="KW-0812">Transmembrane</keyword>
<dbReference type="EMBL" id="JAODUO010000070">
    <property type="protein sequence ID" value="KAK2190736.1"/>
    <property type="molecule type" value="Genomic_DNA"/>
</dbReference>
<keyword evidence="4" id="KW-1185">Reference proteome</keyword>
<feature type="compositionally biased region" description="Polar residues" evidence="1">
    <location>
        <begin position="293"/>
        <end position="312"/>
    </location>
</feature>
<reference evidence="3" key="1">
    <citation type="journal article" date="2023" name="Mol. Biol. Evol.">
        <title>Third-Generation Sequencing Reveals the Adaptive Role of the Epigenome in Three Deep-Sea Polychaetes.</title>
        <authorList>
            <person name="Perez M."/>
            <person name="Aroh O."/>
            <person name="Sun Y."/>
            <person name="Lan Y."/>
            <person name="Juniper S.K."/>
            <person name="Young C.R."/>
            <person name="Angers B."/>
            <person name="Qian P.Y."/>
        </authorList>
    </citation>
    <scope>NUCLEOTIDE SEQUENCE</scope>
    <source>
        <strain evidence="3">R07B-5</strain>
    </source>
</reference>
<sequence length="383" mass="41802">MILVTLAFLGRTKDKSIDQFCSSPPLRYRRLSQTATFTNGAYTVPSAESVQCGVGYTGYSYIHVEYDCLPRNNPTTSKPIPYDYMLSTDSVDGTLVYMLSPDYGRLDHYQREQLSRQRTTGGSTVGDDIRLLVQCVQRGMFIASSGDNRQCHNNEATGKLVVKCGADVVTLPPTTTTTPLTQRDTTTATQRDTTPTNNNHKKDLTTTSGENATSTPLSETTSVSAKPVVEETSTVDSIVNFLRDNIIAFATAGAILFLLIVVVCIACVVSRKRSRTTKIDEHEVIDGWLWQSQPQTPGLSHPPSNASTLNKQDTIDPYAASGNQRPVTAQTGNSPSPPPGNTDLYAVPNKKKKPQTAFTEPTYDNIDGANKPELVYGYAREIA</sequence>
<feature type="region of interest" description="Disordered" evidence="1">
    <location>
        <begin position="293"/>
        <end position="370"/>
    </location>
</feature>
<keyword evidence="2" id="KW-1133">Transmembrane helix</keyword>